<dbReference type="EMBL" id="JAPTYD010000080">
    <property type="protein sequence ID" value="MCZ0964251.1"/>
    <property type="molecule type" value="Genomic_DNA"/>
</dbReference>
<organism evidence="1 2">
    <name type="scientific">Paracoccus benzoatiresistens</name>
    <dbReference type="NCBI Taxonomy" id="2997341"/>
    <lineage>
        <taxon>Bacteria</taxon>
        <taxon>Pseudomonadati</taxon>
        <taxon>Pseudomonadota</taxon>
        <taxon>Alphaproteobacteria</taxon>
        <taxon>Rhodobacterales</taxon>
        <taxon>Paracoccaceae</taxon>
        <taxon>Paracoccus</taxon>
    </lineage>
</organism>
<evidence type="ECO:0000313" key="1">
    <source>
        <dbReference type="EMBL" id="MCZ0964251.1"/>
    </source>
</evidence>
<sequence length="130" mass="14002">MTMIPDFTKTMQDVMASFPSDMSSIQDALRSQSLLGEKLARVALAAAERSTEISARWAKDSITRMGELAAVRQEPSDYAKAVSDFASRSAELAAEHMAAYAEIAKTVQTDTVNLMLTAGKDIVLDAQKAA</sequence>
<dbReference type="Proteomes" id="UP001149822">
    <property type="component" value="Unassembled WGS sequence"/>
</dbReference>
<comment type="caution">
    <text evidence="1">The sequence shown here is derived from an EMBL/GenBank/DDBJ whole genome shotgun (WGS) entry which is preliminary data.</text>
</comment>
<name>A0ABT4JAU7_9RHOB</name>
<protein>
    <submittedName>
        <fullName evidence="1">Phasin</fullName>
    </submittedName>
</protein>
<gene>
    <name evidence="1" type="ORF">OU682_22005</name>
</gene>
<accession>A0ABT4JAU7</accession>
<keyword evidence="2" id="KW-1185">Reference proteome</keyword>
<proteinExistence type="predicted"/>
<reference evidence="1" key="1">
    <citation type="submission" date="2022-12" db="EMBL/GenBank/DDBJ databases">
        <title>Paracoccus sp. EF6 isolated from a lake water.</title>
        <authorList>
            <person name="Liu H."/>
        </authorList>
    </citation>
    <scope>NUCLEOTIDE SEQUENCE</scope>
    <source>
        <strain evidence="1">EF6</strain>
    </source>
</reference>
<evidence type="ECO:0000313" key="2">
    <source>
        <dbReference type="Proteomes" id="UP001149822"/>
    </source>
</evidence>
<dbReference type="RefSeq" id="WP_268944345.1">
    <property type="nucleotide sequence ID" value="NZ_JAPTYD010000080.1"/>
</dbReference>